<dbReference type="GO" id="GO:0018104">
    <property type="term" value="P:peptidoglycan-protein cross-linking"/>
    <property type="evidence" value="ECO:0007669"/>
    <property type="project" value="TreeGrafter"/>
</dbReference>
<feature type="domain" description="L,D-TPase catalytic" evidence="6">
    <location>
        <begin position="62"/>
        <end position="183"/>
    </location>
</feature>
<evidence type="ECO:0000313" key="11">
    <source>
        <dbReference type="EMBL" id="CAB4952938.1"/>
    </source>
</evidence>
<dbReference type="GO" id="GO:0008360">
    <property type="term" value="P:regulation of cell shape"/>
    <property type="evidence" value="ECO:0007669"/>
    <property type="project" value="UniProtKB-KW"/>
</dbReference>
<accession>A0A6J6ZDR8</accession>
<evidence type="ECO:0000313" key="10">
    <source>
        <dbReference type="EMBL" id="CAB4853723.1"/>
    </source>
</evidence>
<evidence type="ECO:0000259" key="6">
    <source>
        <dbReference type="Pfam" id="PF03734"/>
    </source>
</evidence>
<evidence type="ECO:0000256" key="3">
    <source>
        <dbReference type="ARBA" id="ARBA00022960"/>
    </source>
</evidence>
<dbReference type="InterPro" id="IPR038063">
    <property type="entry name" value="Transpep_catalytic_dom"/>
</dbReference>
<evidence type="ECO:0000313" key="9">
    <source>
        <dbReference type="EMBL" id="CAB4818643.1"/>
    </source>
</evidence>
<dbReference type="SUPFAM" id="SSF141523">
    <property type="entry name" value="L,D-transpeptidase catalytic domain-like"/>
    <property type="match status" value="1"/>
</dbReference>
<dbReference type="PANTHER" id="PTHR30582">
    <property type="entry name" value="L,D-TRANSPEPTIDASE"/>
    <property type="match status" value="1"/>
</dbReference>
<dbReference type="UniPathway" id="UPA00219"/>
<dbReference type="EMBL" id="CAEZYF010000016">
    <property type="protein sequence ID" value="CAB4734292.1"/>
    <property type="molecule type" value="Genomic_DNA"/>
</dbReference>
<comment type="pathway">
    <text evidence="1">Cell wall biogenesis; peptidoglycan biosynthesis.</text>
</comment>
<dbReference type="GO" id="GO:0016740">
    <property type="term" value="F:transferase activity"/>
    <property type="evidence" value="ECO:0007669"/>
    <property type="project" value="UniProtKB-KW"/>
</dbReference>
<evidence type="ECO:0000256" key="4">
    <source>
        <dbReference type="ARBA" id="ARBA00022984"/>
    </source>
</evidence>
<protein>
    <submittedName>
        <fullName evidence="9">Unannotated protein</fullName>
    </submittedName>
</protein>
<dbReference type="PANTHER" id="PTHR30582:SF2">
    <property type="entry name" value="L,D-TRANSPEPTIDASE YCIB-RELATED"/>
    <property type="match status" value="1"/>
</dbReference>
<dbReference type="AlphaFoldDB" id="A0A6J6ZDR8"/>
<dbReference type="EMBL" id="CAFBOL010000022">
    <property type="protein sequence ID" value="CAB4985512.1"/>
    <property type="molecule type" value="Genomic_DNA"/>
</dbReference>
<evidence type="ECO:0000313" key="12">
    <source>
        <dbReference type="EMBL" id="CAB4985512.1"/>
    </source>
</evidence>
<evidence type="ECO:0000313" key="8">
    <source>
        <dbReference type="EMBL" id="CAB4734292.1"/>
    </source>
</evidence>
<dbReference type="Pfam" id="PF03734">
    <property type="entry name" value="YkuD"/>
    <property type="match status" value="1"/>
</dbReference>
<dbReference type="InterPro" id="IPR005490">
    <property type="entry name" value="LD_TPept_cat_dom"/>
</dbReference>
<dbReference type="EMBL" id="CAFAAV010000083">
    <property type="protein sequence ID" value="CAB4818643.1"/>
    <property type="molecule type" value="Genomic_DNA"/>
</dbReference>
<keyword evidence="5" id="KW-0961">Cell wall biogenesis/degradation</keyword>
<dbReference type="EMBL" id="CAFBMT010000026">
    <property type="protein sequence ID" value="CAB4952938.1"/>
    <property type="molecule type" value="Genomic_DNA"/>
</dbReference>
<evidence type="ECO:0000313" key="7">
    <source>
        <dbReference type="EMBL" id="CAB4364567.1"/>
    </source>
</evidence>
<dbReference type="GO" id="GO:0071555">
    <property type="term" value="P:cell wall organization"/>
    <property type="evidence" value="ECO:0007669"/>
    <property type="project" value="UniProtKB-KW"/>
</dbReference>
<reference evidence="9" key="1">
    <citation type="submission" date="2020-05" db="EMBL/GenBank/DDBJ databases">
        <authorList>
            <person name="Chiriac C."/>
            <person name="Salcher M."/>
            <person name="Ghai R."/>
            <person name="Kavagutti S V."/>
        </authorList>
    </citation>
    <scope>NUCLEOTIDE SEQUENCE</scope>
</reference>
<dbReference type="GO" id="GO:0071972">
    <property type="term" value="F:peptidoglycan L,D-transpeptidase activity"/>
    <property type="evidence" value="ECO:0007669"/>
    <property type="project" value="TreeGrafter"/>
</dbReference>
<evidence type="ECO:0000256" key="5">
    <source>
        <dbReference type="ARBA" id="ARBA00023316"/>
    </source>
</evidence>
<keyword evidence="3" id="KW-0133">Cell shape</keyword>
<sequence length="185" mass="20253">MRRLLLPVLCYALVAGLALAPTAQADTQPISAADATGASIERGTVLQVHTTLANPDPGTGRRAVYSISQQHVWVFDATDQLVREFPISGRLDQPATGTFQVFSKSMYTCSSRHPDTCMRYMIRFTKGPLGDNIGFHEIPVRRGKPVQTYAELGQPISDGCLRETTADAQFMWKWASIGTTVIVIP</sequence>
<dbReference type="CDD" id="cd16913">
    <property type="entry name" value="YkuD_like"/>
    <property type="match status" value="1"/>
</dbReference>
<proteinExistence type="predicted"/>
<keyword evidence="2" id="KW-0808">Transferase</keyword>
<evidence type="ECO:0000256" key="2">
    <source>
        <dbReference type="ARBA" id="ARBA00022679"/>
    </source>
</evidence>
<name>A0A6J6ZDR8_9ZZZZ</name>
<dbReference type="InterPro" id="IPR050979">
    <property type="entry name" value="LD-transpeptidase"/>
</dbReference>
<dbReference type="EMBL" id="CAESGF010000015">
    <property type="protein sequence ID" value="CAB4364567.1"/>
    <property type="molecule type" value="Genomic_DNA"/>
</dbReference>
<organism evidence="9">
    <name type="scientific">freshwater metagenome</name>
    <dbReference type="NCBI Taxonomy" id="449393"/>
    <lineage>
        <taxon>unclassified sequences</taxon>
        <taxon>metagenomes</taxon>
        <taxon>ecological metagenomes</taxon>
    </lineage>
</organism>
<evidence type="ECO:0000256" key="1">
    <source>
        <dbReference type="ARBA" id="ARBA00004752"/>
    </source>
</evidence>
<dbReference type="EMBL" id="CAFBIY010000321">
    <property type="protein sequence ID" value="CAB4853723.1"/>
    <property type="molecule type" value="Genomic_DNA"/>
</dbReference>
<dbReference type="Gene3D" id="2.40.440.10">
    <property type="entry name" value="L,D-transpeptidase catalytic domain-like"/>
    <property type="match status" value="1"/>
</dbReference>
<gene>
    <name evidence="8" type="ORF">UFOPK2656_02359</name>
    <name evidence="9" type="ORF">UFOPK3099_01252</name>
    <name evidence="10" type="ORF">UFOPK3267_03261</name>
    <name evidence="11" type="ORF">UFOPK3651_02978</name>
    <name evidence="12" type="ORF">UFOPK3931_01106</name>
    <name evidence="7" type="ORF">UFOPK4189_02326</name>
</gene>
<dbReference type="GO" id="GO:0005576">
    <property type="term" value="C:extracellular region"/>
    <property type="evidence" value="ECO:0007669"/>
    <property type="project" value="TreeGrafter"/>
</dbReference>
<keyword evidence="4" id="KW-0573">Peptidoglycan synthesis</keyword>